<dbReference type="EMBL" id="JBCDNA010000001">
    <property type="protein sequence ID" value="MEL4454282.1"/>
    <property type="molecule type" value="Genomic_DNA"/>
</dbReference>
<accession>A0ABU9KVR6</accession>
<organism evidence="1 2">
    <name type="scientific">Lutimonas vermicola</name>
    <dbReference type="NCBI Taxonomy" id="414288"/>
    <lineage>
        <taxon>Bacteria</taxon>
        <taxon>Pseudomonadati</taxon>
        <taxon>Bacteroidota</taxon>
        <taxon>Flavobacteriia</taxon>
        <taxon>Flavobacteriales</taxon>
        <taxon>Flavobacteriaceae</taxon>
        <taxon>Lutimonas</taxon>
    </lineage>
</organism>
<gene>
    <name evidence="1" type="ORF">AABB81_00130</name>
</gene>
<evidence type="ECO:0000313" key="1">
    <source>
        <dbReference type="EMBL" id="MEL4454282.1"/>
    </source>
</evidence>
<protein>
    <submittedName>
        <fullName evidence="1">DinB family protein</fullName>
    </submittedName>
</protein>
<dbReference type="InterPro" id="IPR034660">
    <property type="entry name" value="DinB/YfiT-like"/>
</dbReference>
<evidence type="ECO:0000313" key="2">
    <source>
        <dbReference type="Proteomes" id="UP001474120"/>
    </source>
</evidence>
<proteinExistence type="predicted"/>
<dbReference type="Proteomes" id="UP001474120">
    <property type="component" value="Unassembled WGS sequence"/>
</dbReference>
<comment type="caution">
    <text evidence="1">The sequence shown here is derived from an EMBL/GenBank/DDBJ whole genome shotgun (WGS) entry which is preliminary data.</text>
</comment>
<sequence>MIPAITQNLNRGINLLNSISDQEYSNNSTAPYYSSIGVHMRHILDVFSCIFQGIEEGQIDLSSRQRNELAETKVSVGLDYFEQIITQLNNVNPADLDKVVKVKDDLGLGMVTANYTFAAALIQAHSHAIHHFASIGYIISQLGINLPDSDFGYNPTTPRTDFINK</sequence>
<dbReference type="RefSeq" id="WP_342157786.1">
    <property type="nucleotide sequence ID" value="NZ_JBCDNA010000001.1"/>
</dbReference>
<keyword evidence="2" id="KW-1185">Reference proteome</keyword>
<dbReference type="Gene3D" id="1.20.120.450">
    <property type="entry name" value="dinb family like domain"/>
    <property type="match status" value="1"/>
</dbReference>
<reference evidence="1 2" key="1">
    <citation type="submission" date="2024-04" db="EMBL/GenBank/DDBJ databases">
        <title>whole genome sequencing of Lutimonas vermicola strain IMCC1616.</title>
        <authorList>
            <person name="Bae S.S."/>
        </authorList>
    </citation>
    <scope>NUCLEOTIDE SEQUENCE [LARGE SCALE GENOMIC DNA]</scope>
    <source>
        <strain evidence="1 2">IMCC1616</strain>
    </source>
</reference>
<name>A0ABU9KVR6_9FLAO</name>
<dbReference type="SUPFAM" id="SSF109854">
    <property type="entry name" value="DinB/YfiT-like putative metalloenzymes"/>
    <property type="match status" value="1"/>
</dbReference>